<dbReference type="Pfam" id="PF09594">
    <property type="entry name" value="GT87"/>
    <property type="match status" value="1"/>
</dbReference>
<evidence type="ECO:0000313" key="10">
    <source>
        <dbReference type="Proteomes" id="UP000014417"/>
    </source>
</evidence>
<evidence type="ECO:0008006" key="11">
    <source>
        <dbReference type="Google" id="ProtNLM"/>
    </source>
</evidence>
<name>S2W708_9ACTN</name>
<evidence type="ECO:0000256" key="1">
    <source>
        <dbReference type="ARBA" id="ARBA00004651"/>
    </source>
</evidence>
<accession>S2W708</accession>
<reference evidence="9 10" key="1">
    <citation type="submission" date="2013-04" db="EMBL/GenBank/DDBJ databases">
        <title>The Genome Sequence of Propionimicrobium lymphophilum ACS-093-V-SCH5.</title>
        <authorList>
            <consortium name="The Broad Institute Genomics Platform"/>
            <person name="Earl A."/>
            <person name="Ward D."/>
            <person name="Feldgarden M."/>
            <person name="Gevers D."/>
            <person name="Saerens B."/>
            <person name="Vaneechoutte M."/>
            <person name="Walker B."/>
            <person name="Young S."/>
            <person name="Zeng Q."/>
            <person name="Gargeya S."/>
            <person name="Fitzgerald M."/>
            <person name="Haas B."/>
            <person name="Abouelleil A."/>
            <person name="Allen A.W."/>
            <person name="Alvarado L."/>
            <person name="Arachchi H.M."/>
            <person name="Berlin A.M."/>
            <person name="Chapman S.B."/>
            <person name="Gainer-Dewar J."/>
            <person name="Goldberg J."/>
            <person name="Griggs A."/>
            <person name="Gujja S."/>
            <person name="Hansen M."/>
            <person name="Howarth C."/>
            <person name="Imamovic A."/>
            <person name="Ireland A."/>
            <person name="Larimer J."/>
            <person name="McCowan C."/>
            <person name="Murphy C."/>
            <person name="Pearson M."/>
            <person name="Poon T.W."/>
            <person name="Priest M."/>
            <person name="Roberts A."/>
            <person name="Saif S."/>
            <person name="Shea T."/>
            <person name="Sisk P."/>
            <person name="Sykes S."/>
            <person name="Wortman J."/>
            <person name="Nusbaum C."/>
            <person name="Birren B."/>
        </authorList>
    </citation>
    <scope>NUCLEOTIDE SEQUENCE [LARGE SCALE GENOMIC DNA]</scope>
    <source>
        <strain evidence="9 10">ACS-093-V-SCH5</strain>
    </source>
</reference>
<feature type="transmembrane region" description="Helical" evidence="8">
    <location>
        <begin position="388"/>
        <end position="406"/>
    </location>
</feature>
<keyword evidence="5 8" id="KW-1133">Transmembrane helix</keyword>
<comment type="similarity">
    <text evidence="7">Belongs to the glycosyltransferase 87 family.</text>
</comment>
<dbReference type="HOGENOM" id="CLU_028876_1_0_11"/>
<feature type="transmembrane region" description="Helical" evidence="8">
    <location>
        <begin position="318"/>
        <end position="343"/>
    </location>
</feature>
<dbReference type="EMBL" id="AGZR01000001">
    <property type="protein sequence ID" value="EPD34005.1"/>
    <property type="molecule type" value="Genomic_DNA"/>
</dbReference>
<dbReference type="InterPro" id="IPR018584">
    <property type="entry name" value="GT87"/>
</dbReference>
<evidence type="ECO:0000256" key="3">
    <source>
        <dbReference type="ARBA" id="ARBA00022679"/>
    </source>
</evidence>
<keyword evidence="2" id="KW-1003">Cell membrane</keyword>
<keyword evidence="6 8" id="KW-0472">Membrane</keyword>
<evidence type="ECO:0000256" key="6">
    <source>
        <dbReference type="ARBA" id="ARBA00023136"/>
    </source>
</evidence>
<feature type="transmembrane region" description="Helical" evidence="8">
    <location>
        <begin position="292"/>
        <end position="312"/>
    </location>
</feature>
<dbReference type="PATRIC" id="fig|883161.3.peg.36"/>
<protein>
    <recommendedName>
        <fullName evidence="11">DUF2029 domain-containing protein</fullName>
    </recommendedName>
</protein>
<evidence type="ECO:0000256" key="2">
    <source>
        <dbReference type="ARBA" id="ARBA00022475"/>
    </source>
</evidence>
<dbReference type="GO" id="GO:0005886">
    <property type="term" value="C:plasma membrane"/>
    <property type="evidence" value="ECO:0007669"/>
    <property type="project" value="UniProtKB-SubCell"/>
</dbReference>
<dbReference type="AlphaFoldDB" id="S2W708"/>
<dbReference type="InterPro" id="IPR016570">
    <property type="entry name" value="UCP010361"/>
</dbReference>
<dbReference type="Proteomes" id="UP000014417">
    <property type="component" value="Unassembled WGS sequence"/>
</dbReference>
<dbReference type="STRING" id="883161.HMPREF9306_00038"/>
<keyword evidence="10" id="KW-1185">Reference proteome</keyword>
<evidence type="ECO:0000313" key="9">
    <source>
        <dbReference type="EMBL" id="EPD34005.1"/>
    </source>
</evidence>
<evidence type="ECO:0000256" key="8">
    <source>
        <dbReference type="SAM" id="Phobius"/>
    </source>
</evidence>
<dbReference type="PIRSF" id="PIRSF010361">
    <property type="entry name" value="UCP010361"/>
    <property type="match status" value="1"/>
</dbReference>
<keyword evidence="3" id="KW-0808">Transferase</keyword>
<feature type="transmembrane region" description="Helical" evidence="8">
    <location>
        <begin position="355"/>
        <end position="376"/>
    </location>
</feature>
<evidence type="ECO:0000256" key="4">
    <source>
        <dbReference type="ARBA" id="ARBA00022692"/>
    </source>
</evidence>
<comment type="caution">
    <text evidence="9">The sequence shown here is derived from an EMBL/GenBank/DDBJ whole genome shotgun (WGS) entry which is preliminary data.</text>
</comment>
<feature type="transmembrane region" description="Helical" evidence="8">
    <location>
        <begin position="126"/>
        <end position="147"/>
    </location>
</feature>
<sequence>MTVRESLTQRIGGPLGPRARRRGVWFSPGVFAFGAAFFTMLVAILRQLPCRNTPQDFPNAFVRLCYTDIPTLYLTRDMGKGGGIYSDIALEYPPLIGYMIAATRWFSGLFYNVGPSATHADTVWSAETFFVANAVLLGVLFFALVFVHLRLDPARPWDALFIAASPLVMTSVLINWDLLVVALVAFAIYVWANKRPLLAGVLIGLGVSAKLYPILLLGAILILCLRAEKWRAMVRAVAGAVSGWVFANLPVALAAPEGWKYFWTFNASRGADLGSIWYLLKLIGLDVPKVSTVAFCCMFMLGVGVVVLSLRAPRRPRLAQVTLLLTLIFLMFNTVYSPQYALWLLPLVVLARPRLLDVGVWTAAELVYWFAIWGFLEGILGVGQSAQWVYWMAIIVRILAQLWIGLRVVDDIQRPWDDPVRVGYVDDPQGGVLDHAPDSSLFLREKNAQ</sequence>
<evidence type="ECO:0000256" key="7">
    <source>
        <dbReference type="ARBA" id="ARBA00024033"/>
    </source>
</evidence>
<dbReference type="GO" id="GO:0016758">
    <property type="term" value="F:hexosyltransferase activity"/>
    <property type="evidence" value="ECO:0007669"/>
    <property type="project" value="InterPro"/>
</dbReference>
<organism evidence="9 10">
    <name type="scientific">Propionimicrobium lymphophilum ACS-093-V-SCH5</name>
    <dbReference type="NCBI Taxonomy" id="883161"/>
    <lineage>
        <taxon>Bacteria</taxon>
        <taxon>Bacillati</taxon>
        <taxon>Actinomycetota</taxon>
        <taxon>Actinomycetes</taxon>
        <taxon>Propionibacteriales</taxon>
        <taxon>Propionibacteriaceae</taxon>
        <taxon>Propionimicrobium</taxon>
    </lineage>
</organism>
<gene>
    <name evidence="9" type="ORF">HMPREF9306_00038</name>
</gene>
<feature type="transmembrane region" description="Helical" evidence="8">
    <location>
        <begin position="236"/>
        <end position="255"/>
    </location>
</feature>
<feature type="transmembrane region" description="Helical" evidence="8">
    <location>
        <begin position="159"/>
        <end position="192"/>
    </location>
</feature>
<feature type="transmembrane region" description="Helical" evidence="8">
    <location>
        <begin position="24"/>
        <end position="45"/>
    </location>
</feature>
<feature type="transmembrane region" description="Helical" evidence="8">
    <location>
        <begin position="198"/>
        <end position="224"/>
    </location>
</feature>
<proteinExistence type="inferred from homology"/>
<evidence type="ECO:0000256" key="5">
    <source>
        <dbReference type="ARBA" id="ARBA00022989"/>
    </source>
</evidence>
<keyword evidence="4 8" id="KW-0812">Transmembrane</keyword>
<comment type="subcellular location">
    <subcellularLocation>
        <location evidence="1">Cell membrane</location>
        <topology evidence="1">Multi-pass membrane protein</topology>
    </subcellularLocation>
</comment>